<reference evidence="2 3" key="1">
    <citation type="submission" date="2017-11" db="EMBL/GenBank/DDBJ databases">
        <title>Animal gut microbial communities from fecal samples from Wisconsin, USA.</title>
        <authorList>
            <person name="Neumann A."/>
        </authorList>
    </citation>
    <scope>NUCLEOTIDE SEQUENCE [LARGE SCALE GENOMIC DNA]</scope>
    <source>
        <strain evidence="2 3">UWS3</strain>
    </source>
</reference>
<dbReference type="EMBL" id="PGEX01000001">
    <property type="protein sequence ID" value="PJJ40979.1"/>
    <property type="molecule type" value="Genomic_DNA"/>
</dbReference>
<feature type="domain" description="AbiEi antitoxin N-terminal" evidence="1">
    <location>
        <begin position="8"/>
        <end position="53"/>
    </location>
</feature>
<gene>
    <name evidence="2" type="ORF">BGX16_0932</name>
</gene>
<comment type="caution">
    <text evidence="2">The sequence shown here is derived from an EMBL/GenBank/DDBJ whole genome shotgun (WGS) entry which is preliminary data.</text>
</comment>
<dbReference type="AlphaFoldDB" id="A0A2M9A5K1"/>
<evidence type="ECO:0000259" key="1">
    <source>
        <dbReference type="Pfam" id="PF13338"/>
    </source>
</evidence>
<evidence type="ECO:0000313" key="2">
    <source>
        <dbReference type="EMBL" id="PJJ40979.1"/>
    </source>
</evidence>
<accession>A0A2M9A5K1</accession>
<dbReference type="OrthoDB" id="9801429at2"/>
<organism evidence="2 3">
    <name type="scientific">Hallerella succinigenes</name>
    <dbReference type="NCBI Taxonomy" id="1896222"/>
    <lineage>
        <taxon>Bacteria</taxon>
        <taxon>Pseudomonadati</taxon>
        <taxon>Fibrobacterota</taxon>
        <taxon>Fibrobacteria</taxon>
        <taxon>Fibrobacterales</taxon>
        <taxon>Fibrobacteraceae</taxon>
        <taxon>Hallerella</taxon>
    </lineage>
</organism>
<sequence length="202" mass="23513">MQETNEKKLEKLLSANGGYITRKQVDSHGIPSWFLTDFVRKQRLVKIDKGFYAQEQWIRDDYLVFQYKYPKFIFSHVSALFLHGLTNQLPAYFEVTGPKNYRPFSPKPSVTIHTDSHDESYRLGVCKIKTSLGHLVECYNMERTLCDIIKNSRKIDAEIFGKALRLYAKSKGKSIRNLLHYAQVLKIENKVAELMTVVMNED</sequence>
<dbReference type="Proteomes" id="UP000231134">
    <property type="component" value="Unassembled WGS sequence"/>
</dbReference>
<dbReference type="InterPro" id="IPR025159">
    <property type="entry name" value="AbiEi_N"/>
</dbReference>
<name>A0A2M9A5K1_9BACT</name>
<evidence type="ECO:0000313" key="3">
    <source>
        <dbReference type="Proteomes" id="UP000231134"/>
    </source>
</evidence>
<dbReference type="RefSeq" id="WP_100424999.1">
    <property type="nucleotide sequence ID" value="NZ_PGEX01000001.1"/>
</dbReference>
<keyword evidence="3" id="KW-1185">Reference proteome</keyword>
<protein>
    <recommendedName>
        <fullName evidence="1">AbiEi antitoxin N-terminal domain-containing protein</fullName>
    </recommendedName>
</protein>
<dbReference type="Pfam" id="PF13338">
    <property type="entry name" value="AbiEi_4"/>
    <property type="match status" value="1"/>
</dbReference>
<proteinExistence type="predicted"/>